<dbReference type="STRING" id="671065.MetMK1DRAFT_00019860"/>
<proteinExistence type="predicted"/>
<dbReference type="Proteomes" id="UP000003980">
    <property type="component" value="Unassembled WGS sequence"/>
</dbReference>
<dbReference type="PANTHER" id="PTHR30121">
    <property type="entry name" value="UNCHARACTERIZED PROTEIN YJGR-RELATED"/>
    <property type="match status" value="1"/>
</dbReference>
<gene>
    <name evidence="2" type="ORF">MetMK1DRAFT_00019860</name>
</gene>
<dbReference type="eggNOG" id="arCOG05935">
    <property type="taxonomic scope" value="Archaea"/>
</dbReference>
<accession>H2C612</accession>
<name>H2C612_9CREN</name>
<keyword evidence="3" id="KW-1185">Reference proteome</keyword>
<dbReference type="InterPro" id="IPR053657">
    <property type="entry name" value="Ced-DNA_import"/>
</dbReference>
<feature type="transmembrane region" description="Helical" evidence="1">
    <location>
        <begin position="7"/>
        <end position="23"/>
    </location>
</feature>
<dbReference type="CDD" id="cd01127">
    <property type="entry name" value="TrwB_TraG_TraD_VirD4"/>
    <property type="match status" value="1"/>
</dbReference>
<evidence type="ECO:0000313" key="2">
    <source>
        <dbReference type="EMBL" id="EHP69239.1"/>
    </source>
</evidence>
<sequence>MINVNRYTPLLILFLTIAIAIIYRSPVFLGLTVLIIALLIYKGFVTWPSFLSNMRRRGEQLPDIQVTDGLVISKDRVIGVVSIEDVPFDYRDLSDSSLRSAINSFHKVLNLGTQVDVVLKRTYVDQRSFLKDVLNKIQNLRIVIENDPSNAKAKRELEILQSVLDRINSGEVPFSFKFFLLIHGKDTKEVTGLSQVIIKGMESLNMKARLATRDEIYDLLVLKPWSRGNVALPSQMPFMTPFAITKAPKVTLWEGGIYMGREIERGFPVFWNVERLENPHIIVIGPTGSGKTEFLIKEGALLSLIYQVPTVFFDSKGDIRARLFKYGLRSKVLNPLFYSINLLNLPDLPNQLKPLTIEKIVGLSFGLTKVEMATLFKSISETVRGNNGDKLTWGSVLANLRSQESGLRSVLERVINVVSELDHDGPPLLDNIEKGINVIDLSQIREESLRRLVMYSVISSLYARFSKTVDEGLRIAIVIDEAWTILRGEELGGIVMDLIKRGRGHGIALLMATQNLQDLGEKFDVFMENIGTLCFMNNGDKKYWTEVVKRYATLLDSDVDTKLSFLSRGEMLVRFLGDPRPLLVRTEPLVGGPLQD</sequence>
<dbReference type="InterPro" id="IPR027417">
    <property type="entry name" value="P-loop_NTPase"/>
</dbReference>
<dbReference type="Gene3D" id="3.40.50.300">
    <property type="entry name" value="P-loop containing nucleotide triphosphate hydrolases"/>
    <property type="match status" value="2"/>
</dbReference>
<dbReference type="NCBIfam" id="NF041017">
    <property type="entry name" value="DNA_import_CedB"/>
    <property type="match status" value="1"/>
</dbReference>
<dbReference type="InterPro" id="IPR051162">
    <property type="entry name" value="T4SS_component"/>
</dbReference>
<evidence type="ECO:0000256" key="1">
    <source>
        <dbReference type="SAM" id="Phobius"/>
    </source>
</evidence>
<evidence type="ECO:0008006" key="4">
    <source>
        <dbReference type="Google" id="ProtNLM"/>
    </source>
</evidence>
<dbReference type="EMBL" id="JH597768">
    <property type="protein sequence ID" value="EHP69239.1"/>
    <property type="molecule type" value="Genomic_DNA"/>
</dbReference>
<keyword evidence="1" id="KW-1133">Transmembrane helix</keyword>
<organism evidence="2 3">
    <name type="scientific">Metallosphaera yellowstonensis MK1</name>
    <dbReference type="NCBI Taxonomy" id="671065"/>
    <lineage>
        <taxon>Archaea</taxon>
        <taxon>Thermoproteota</taxon>
        <taxon>Thermoprotei</taxon>
        <taxon>Sulfolobales</taxon>
        <taxon>Sulfolobaceae</taxon>
        <taxon>Metallosphaera</taxon>
    </lineage>
</organism>
<reference evidence="2 3" key="1">
    <citation type="submission" date="2012-01" db="EMBL/GenBank/DDBJ databases">
        <title>Improved High-Quality Draft sequence of Metallosphaera yellowstonensis MK1.</title>
        <authorList>
            <consortium name="US DOE Joint Genome Institute"/>
            <person name="Lucas S."/>
            <person name="Han J."/>
            <person name="Cheng J.-F."/>
            <person name="Goodwin L."/>
            <person name="Pitluck S."/>
            <person name="Peters L."/>
            <person name="Teshima H."/>
            <person name="Detter J.C."/>
            <person name="Han C."/>
            <person name="Tapia R."/>
            <person name="Land M."/>
            <person name="Hauser L."/>
            <person name="Kyrpides N."/>
            <person name="Kozubal M."/>
            <person name="Macur R.E."/>
            <person name="Jay Z."/>
            <person name="Inskeep W."/>
            <person name="Woyke T."/>
        </authorList>
    </citation>
    <scope>NUCLEOTIDE SEQUENCE [LARGE SCALE GENOMIC DNA]</scope>
    <source>
        <strain evidence="2 3">MK1</strain>
    </source>
</reference>
<dbReference type="AlphaFoldDB" id="H2C612"/>
<dbReference type="PANTHER" id="PTHR30121:SF6">
    <property type="entry name" value="SLR6007 PROTEIN"/>
    <property type="match status" value="1"/>
</dbReference>
<dbReference type="HOGENOM" id="CLU_516412_0_0_2"/>
<evidence type="ECO:0000313" key="3">
    <source>
        <dbReference type="Proteomes" id="UP000003980"/>
    </source>
</evidence>
<keyword evidence="1" id="KW-0812">Transmembrane</keyword>
<keyword evidence="1" id="KW-0472">Membrane</keyword>
<dbReference type="RefSeq" id="WP_009073077.1">
    <property type="nucleotide sequence ID" value="NZ_JH597768.1"/>
</dbReference>
<dbReference type="OrthoDB" id="10575at2157"/>
<dbReference type="SUPFAM" id="SSF52540">
    <property type="entry name" value="P-loop containing nucleoside triphosphate hydrolases"/>
    <property type="match status" value="1"/>
</dbReference>
<protein>
    <recommendedName>
        <fullName evidence="4">AAA+ ATPase domain-containing protein</fullName>
    </recommendedName>
</protein>